<dbReference type="Proteomes" id="UP001209229">
    <property type="component" value="Unassembled WGS sequence"/>
</dbReference>
<dbReference type="CDD" id="cd02042">
    <property type="entry name" value="ParAB_family"/>
    <property type="match status" value="1"/>
</dbReference>
<proteinExistence type="predicted"/>
<evidence type="ECO:0000313" key="2">
    <source>
        <dbReference type="EMBL" id="MCW3787221.1"/>
    </source>
</evidence>
<dbReference type="PIRSF" id="PIRSF009320">
    <property type="entry name" value="Nuc_binding_HP_1000"/>
    <property type="match status" value="1"/>
</dbReference>
<accession>A0AAE3M5B4</accession>
<dbReference type="Pfam" id="PF13614">
    <property type="entry name" value="AAA_31"/>
    <property type="match status" value="1"/>
</dbReference>
<keyword evidence="3" id="KW-1185">Reference proteome</keyword>
<dbReference type="RefSeq" id="WP_301190786.1">
    <property type="nucleotide sequence ID" value="NZ_JAPDPJ010000026.1"/>
</dbReference>
<dbReference type="SUPFAM" id="SSF52540">
    <property type="entry name" value="P-loop containing nucleoside triphosphate hydrolases"/>
    <property type="match status" value="1"/>
</dbReference>
<sequence length="248" mass="27538">MATIISFINQKGGVGKTTSAVSIASALSLKKYNVLVVDLDPQSNASTSLQIRDSKINTYTVFKGEPIKIEQVNDHLFVLPSSINVSSLEYELINEAGREQLLNEILDPIKQSFDYIILDCSPNLGLITINALVASDYFITVLLPHHLSIEGLSSLLEVTNKVTRRINNNLKSGGYILNQFSIRKILHKQTADVLEKHFPDKLFRSTIRENIALAEAPSTGKSIFDYAPNSNGARDYMSLTEEIIQKLK</sequence>
<organism evidence="2 3">
    <name type="scientific">Plebeiibacterium sediminum</name>
    <dbReference type="NCBI Taxonomy" id="2992112"/>
    <lineage>
        <taxon>Bacteria</taxon>
        <taxon>Pseudomonadati</taxon>
        <taxon>Bacteroidota</taxon>
        <taxon>Bacteroidia</taxon>
        <taxon>Marinilabiliales</taxon>
        <taxon>Marinilabiliaceae</taxon>
        <taxon>Plebeiibacterium</taxon>
    </lineage>
</organism>
<dbReference type="FunFam" id="3.40.50.300:FF:000285">
    <property type="entry name" value="Sporulation initiation inhibitor Soj"/>
    <property type="match status" value="1"/>
</dbReference>
<dbReference type="EMBL" id="JAPDPJ010000026">
    <property type="protein sequence ID" value="MCW3787221.1"/>
    <property type="molecule type" value="Genomic_DNA"/>
</dbReference>
<name>A0AAE3M5B4_9BACT</name>
<comment type="caution">
    <text evidence="2">The sequence shown here is derived from an EMBL/GenBank/DDBJ whole genome shotgun (WGS) entry which is preliminary data.</text>
</comment>
<reference evidence="2" key="1">
    <citation type="submission" date="2022-10" db="EMBL/GenBank/DDBJ databases">
        <authorList>
            <person name="Yu W.X."/>
        </authorList>
    </citation>
    <scope>NUCLEOTIDE SEQUENCE</scope>
    <source>
        <strain evidence="2">AAT</strain>
    </source>
</reference>
<feature type="domain" description="AAA" evidence="1">
    <location>
        <begin position="3"/>
        <end position="171"/>
    </location>
</feature>
<evidence type="ECO:0000259" key="1">
    <source>
        <dbReference type="Pfam" id="PF13614"/>
    </source>
</evidence>
<gene>
    <name evidence="2" type="ORF">OM075_12130</name>
</gene>
<dbReference type="InterPro" id="IPR025669">
    <property type="entry name" value="AAA_dom"/>
</dbReference>
<dbReference type="InterPro" id="IPR050678">
    <property type="entry name" value="DNA_Partitioning_ATPase"/>
</dbReference>
<dbReference type="Gene3D" id="3.40.50.300">
    <property type="entry name" value="P-loop containing nucleotide triphosphate hydrolases"/>
    <property type="match status" value="1"/>
</dbReference>
<dbReference type="AlphaFoldDB" id="A0AAE3M5B4"/>
<dbReference type="PANTHER" id="PTHR13696:SF52">
    <property type="entry name" value="PARA FAMILY PROTEIN CT_582"/>
    <property type="match status" value="1"/>
</dbReference>
<evidence type="ECO:0000313" key="3">
    <source>
        <dbReference type="Proteomes" id="UP001209229"/>
    </source>
</evidence>
<dbReference type="InterPro" id="IPR027417">
    <property type="entry name" value="P-loop_NTPase"/>
</dbReference>
<protein>
    <submittedName>
        <fullName evidence="2">ParA family protein</fullName>
    </submittedName>
</protein>
<dbReference type="PANTHER" id="PTHR13696">
    <property type="entry name" value="P-LOOP CONTAINING NUCLEOSIDE TRIPHOSPHATE HYDROLASE"/>
    <property type="match status" value="1"/>
</dbReference>